<feature type="transmembrane region" description="Helical" evidence="2">
    <location>
        <begin position="264"/>
        <end position="280"/>
    </location>
</feature>
<evidence type="ECO:0000313" key="4">
    <source>
        <dbReference type="Proteomes" id="UP000436911"/>
    </source>
</evidence>
<proteinExistence type="predicted"/>
<feature type="transmembrane region" description="Helical" evidence="2">
    <location>
        <begin position="239"/>
        <end position="257"/>
    </location>
</feature>
<dbReference type="InterPro" id="IPR007820">
    <property type="entry name" value="AbrB_fam"/>
</dbReference>
<feature type="transmembrane region" description="Helical" evidence="2">
    <location>
        <begin position="201"/>
        <end position="219"/>
    </location>
</feature>
<feature type="transmembrane region" description="Helical" evidence="2">
    <location>
        <begin position="316"/>
        <end position="341"/>
    </location>
</feature>
<dbReference type="GO" id="GO:0016020">
    <property type="term" value="C:membrane"/>
    <property type="evidence" value="ECO:0007669"/>
    <property type="project" value="InterPro"/>
</dbReference>
<keyword evidence="2" id="KW-0812">Transmembrane</keyword>
<dbReference type="OrthoDB" id="9809910at2"/>
<feature type="transmembrane region" description="Helical" evidence="2">
    <location>
        <begin position="361"/>
        <end position="389"/>
    </location>
</feature>
<dbReference type="InterPro" id="IPR017516">
    <property type="entry name" value="AbrB_dup"/>
</dbReference>
<name>A0A368NV73_AGRVI</name>
<evidence type="ECO:0000256" key="1">
    <source>
        <dbReference type="SAM" id="MobiDB-lite"/>
    </source>
</evidence>
<evidence type="ECO:0000256" key="2">
    <source>
        <dbReference type="SAM" id="Phobius"/>
    </source>
</evidence>
<reference evidence="3 4" key="1">
    <citation type="submission" date="2018-08" db="EMBL/GenBank/DDBJ databases">
        <title>Genome sequencing of Agrobacterium vitis strain ICMP 10754.</title>
        <authorList>
            <person name="Visnovsky S.B."/>
            <person name="Pitman A.R."/>
        </authorList>
    </citation>
    <scope>NUCLEOTIDE SEQUENCE [LARGE SCALE GENOMIC DNA]</scope>
    <source>
        <strain evidence="3 4">ICMP 10754</strain>
    </source>
</reference>
<dbReference type="AlphaFoldDB" id="A0A368NV73"/>
<organism evidence="3 4">
    <name type="scientific">Agrobacterium vitis</name>
    <name type="common">Rhizobium vitis</name>
    <dbReference type="NCBI Taxonomy" id="373"/>
    <lineage>
        <taxon>Bacteria</taxon>
        <taxon>Pseudomonadati</taxon>
        <taxon>Pseudomonadota</taxon>
        <taxon>Alphaproteobacteria</taxon>
        <taxon>Hyphomicrobiales</taxon>
        <taxon>Rhizobiaceae</taxon>
        <taxon>Rhizobium/Agrobacterium group</taxon>
        <taxon>Agrobacterium</taxon>
    </lineage>
</organism>
<keyword evidence="2" id="KW-1133">Transmembrane helix</keyword>
<dbReference type="Proteomes" id="UP000436911">
    <property type="component" value="Unassembled WGS sequence"/>
</dbReference>
<feature type="transmembrane region" description="Helical" evidence="2">
    <location>
        <begin position="138"/>
        <end position="158"/>
    </location>
</feature>
<dbReference type="PIRSF" id="PIRSF038991">
    <property type="entry name" value="Protein_AbrB"/>
    <property type="match status" value="1"/>
</dbReference>
<keyword evidence="2" id="KW-0472">Membrane</keyword>
<gene>
    <name evidence="3" type="ORF">DXT89_02400</name>
</gene>
<accession>A0A368NV73</accession>
<dbReference type="EMBL" id="QUSG01000001">
    <property type="protein sequence ID" value="KAA3532508.1"/>
    <property type="molecule type" value="Genomic_DNA"/>
</dbReference>
<feature type="transmembrane region" description="Helical" evidence="2">
    <location>
        <begin position="170"/>
        <end position="189"/>
    </location>
</feature>
<dbReference type="NCBIfam" id="TIGR03082">
    <property type="entry name" value="Gneg_AbrB_dup"/>
    <property type="match status" value="2"/>
</dbReference>
<feature type="transmembrane region" description="Helical" evidence="2">
    <location>
        <begin position="84"/>
        <end position="106"/>
    </location>
</feature>
<dbReference type="PANTHER" id="PTHR38457:SF1">
    <property type="entry name" value="REGULATOR ABRB-RELATED"/>
    <property type="match status" value="1"/>
</dbReference>
<evidence type="ECO:0000313" key="3">
    <source>
        <dbReference type="EMBL" id="KAA3532508.1"/>
    </source>
</evidence>
<comment type="caution">
    <text evidence="3">The sequence shown here is derived from an EMBL/GenBank/DDBJ whole genome shotgun (WGS) entry which is preliminary data.</text>
</comment>
<dbReference type="PANTHER" id="PTHR38457">
    <property type="entry name" value="REGULATOR ABRB-RELATED"/>
    <property type="match status" value="1"/>
</dbReference>
<dbReference type="GO" id="GO:0010468">
    <property type="term" value="P:regulation of gene expression"/>
    <property type="evidence" value="ECO:0007669"/>
    <property type="project" value="InterPro"/>
</dbReference>
<sequence>MAQTGRWPYTATRPFNLRHASLQRRIPGSDPARRHDMTPMDTKNTEPALGDGRLTALPSALKWILLLLLSLLVAGALEYVRFPAALLLGPMIAAIVFATNGARLALPRPPYIAAQALVGCMIAESLNGDILRRFLQDWPLFIGATLSVIALSSLLGYIMAKRQVLPGTTAVWGSSAGAASAMVLMAEAYGADTRLVAFMQYLRVVCVASAAAAMAAFVFNIAGAEPPPLVFFPDIDGQALALTLAVTAASTAAGHYLKIPAGTMLVPMLVMAVLNSFGLVKIELPLWLLAVAYAMVGWRIGLAFSRRLLLHAAKAAPQVALSILILISFGGCLAFLLWYLLGVDPLTAYLATSPGGLDSVAIIAATTHVDLPFVLALQTARFLMILALGPSISKFIANRIKV</sequence>
<feature type="transmembrane region" description="Helical" evidence="2">
    <location>
        <begin position="286"/>
        <end position="304"/>
    </location>
</feature>
<protein>
    <submittedName>
        <fullName evidence="3">AbrB family transcriptional regulator</fullName>
    </submittedName>
</protein>
<feature type="transmembrane region" description="Helical" evidence="2">
    <location>
        <begin position="60"/>
        <end position="77"/>
    </location>
</feature>
<dbReference type="Pfam" id="PF05145">
    <property type="entry name" value="AbrB"/>
    <property type="match status" value="1"/>
</dbReference>
<feature type="region of interest" description="Disordered" evidence="1">
    <location>
        <begin position="26"/>
        <end position="47"/>
    </location>
</feature>